<dbReference type="SMART" id="SM00471">
    <property type="entry name" value="HDc"/>
    <property type="match status" value="1"/>
</dbReference>
<evidence type="ECO:0000313" key="3">
    <source>
        <dbReference type="EMBL" id="MDR6221645.1"/>
    </source>
</evidence>
<dbReference type="RefSeq" id="WP_270096526.1">
    <property type="nucleotide sequence ID" value="NZ_JAQFFK010000003.1"/>
</dbReference>
<dbReference type="Pfam" id="PF01966">
    <property type="entry name" value="HD"/>
    <property type="match status" value="1"/>
</dbReference>
<dbReference type="GO" id="GO:0008832">
    <property type="term" value="F:dGTPase activity"/>
    <property type="evidence" value="ECO:0007669"/>
    <property type="project" value="UniProtKB-EC"/>
</dbReference>
<dbReference type="PANTHER" id="PTHR35795:SF1">
    <property type="entry name" value="BIS(5'-NUCLEOSYL)-TETRAPHOSPHATASE, SYMMETRICAL"/>
    <property type="match status" value="1"/>
</dbReference>
<dbReference type="PROSITE" id="PS51831">
    <property type="entry name" value="HD"/>
    <property type="match status" value="1"/>
</dbReference>
<comment type="caution">
    <text evidence="3">The sequence shown here is derived from an EMBL/GenBank/DDBJ whole genome shotgun (WGS) entry which is preliminary data.</text>
</comment>
<sequence>MISSSDLKQEFKESDRFYEDANKDLSLKDPILQEMIRSEFGRDRDRIFFSRAFRRLQHKAQIYSNEKGDHYRTRLTHTLEVSQLSRSLARYLSVNEDLVEAIAIGHDIGHTPFGHEGERVLDDVMSGNDNLGMTRFKINHGGFKHNFNSVRVLDITTLKYQDKPGLNLSWQVLEGILKHTRTKRCKEEDCTKCGNCWDIKRFIHDKKLIDTLYLDFNFSVTLEGQIVSIADEIAQRQHDLDDGLRDASLRLDSNDVYSKIISFIGEIVDAKPVNCKSCSHQEKVYLNDCYNSLDILKNKLEVNKESKNKLYMIDSLVRDIIEYFIIDVYRTTNYNISISELDISRTNACNGTILDKNLVSFSELGTILDNKIESYINHQIINSHGVNMFDGKSKFIIRQLCKAYYNNPLQMPSYVLMRLEKAIRDKFQFYGIDLRLSDIFKNGTKKDITMLIKLLKLDDIPIIYMQGPIIKNPYDINGHDKESIFESINKIGTSEIENDSDRFVKWLLENNYAYLSTICDYIAGMTDNYAKDEYKKLYLVD</sequence>
<dbReference type="InterPro" id="IPR003607">
    <property type="entry name" value="HD/PDEase_dom"/>
</dbReference>
<dbReference type="InterPro" id="IPR006261">
    <property type="entry name" value="dGTPase"/>
</dbReference>
<reference evidence="3 4" key="1">
    <citation type="submission" date="2023-07" db="EMBL/GenBank/DDBJ databases">
        <title>Genomic Encyclopedia of Type Strains, Phase IV (KMG-IV): sequencing the most valuable type-strain genomes for metagenomic binning, comparative biology and taxonomic classification.</title>
        <authorList>
            <person name="Goeker M."/>
        </authorList>
    </citation>
    <scope>NUCLEOTIDE SEQUENCE [LARGE SCALE GENOMIC DNA]</scope>
    <source>
        <strain evidence="3 4">DSM 17273</strain>
    </source>
</reference>
<dbReference type="Proteomes" id="UP001185015">
    <property type="component" value="Unassembled WGS sequence"/>
</dbReference>
<evidence type="ECO:0000256" key="1">
    <source>
        <dbReference type="ARBA" id="ARBA00022801"/>
    </source>
</evidence>
<dbReference type="EMBL" id="JAVDQI010000001">
    <property type="protein sequence ID" value="MDR6221645.1"/>
    <property type="molecule type" value="Genomic_DNA"/>
</dbReference>
<keyword evidence="4" id="KW-1185">Reference proteome</keyword>
<dbReference type="SUPFAM" id="SSF109604">
    <property type="entry name" value="HD-domain/PDEase-like"/>
    <property type="match status" value="1"/>
</dbReference>
<organism evidence="3 4">
    <name type="scientific">Methanococcoides alaskense</name>
    <dbReference type="NCBI Taxonomy" id="325778"/>
    <lineage>
        <taxon>Archaea</taxon>
        <taxon>Methanobacteriati</taxon>
        <taxon>Methanobacteriota</taxon>
        <taxon>Stenosarchaea group</taxon>
        <taxon>Methanomicrobia</taxon>
        <taxon>Methanosarcinales</taxon>
        <taxon>Methanosarcinaceae</taxon>
        <taxon>Methanococcoides</taxon>
    </lineage>
</organism>
<dbReference type="InterPro" id="IPR026875">
    <property type="entry name" value="PHydrolase_assoc_dom"/>
</dbReference>
<evidence type="ECO:0000313" key="4">
    <source>
        <dbReference type="Proteomes" id="UP001185015"/>
    </source>
</evidence>
<keyword evidence="1 3" id="KW-0378">Hydrolase</keyword>
<evidence type="ECO:0000259" key="2">
    <source>
        <dbReference type="PROSITE" id="PS51831"/>
    </source>
</evidence>
<feature type="domain" description="HD" evidence="2">
    <location>
        <begin position="74"/>
        <end position="236"/>
    </location>
</feature>
<name>A0AA90Z5T2_9EURY</name>
<dbReference type="PANTHER" id="PTHR35795">
    <property type="entry name" value="SLR1885 PROTEIN"/>
    <property type="match status" value="1"/>
</dbReference>
<protein>
    <submittedName>
        <fullName evidence="3">DGTPase</fullName>
        <ecNumber evidence="3">3.1.5.1</ecNumber>
    </submittedName>
</protein>
<accession>A0AA90Z5T2</accession>
<dbReference type="EC" id="3.1.5.1" evidence="3"/>
<dbReference type="NCBIfam" id="TIGR01353">
    <property type="entry name" value="dGTP_triPase"/>
    <property type="match status" value="1"/>
</dbReference>
<dbReference type="InterPro" id="IPR006674">
    <property type="entry name" value="HD_domain"/>
</dbReference>
<dbReference type="InterPro" id="IPR051094">
    <property type="entry name" value="Diverse_Catalytic_Enzymes"/>
</dbReference>
<proteinExistence type="predicted"/>
<dbReference type="AlphaFoldDB" id="A0AA90Z5T2"/>
<gene>
    <name evidence="3" type="ORF">J2750_000077</name>
</gene>
<dbReference type="CDD" id="cd00077">
    <property type="entry name" value="HDc"/>
    <property type="match status" value="1"/>
</dbReference>
<dbReference type="Gene3D" id="1.10.3210.10">
    <property type="entry name" value="Hypothetical protein af1432"/>
    <property type="match status" value="2"/>
</dbReference>
<dbReference type="Pfam" id="PF13286">
    <property type="entry name" value="HD_assoc"/>
    <property type="match status" value="1"/>
</dbReference>